<dbReference type="OrthoDB" id="166668at2"/>
<dbReference type="AlphaFoldDB" id="A0A3E0ABK0"/>
<protein>
    <submittedName>
        <fullName evidence="2">Uncharacterized protein</fullName>
    </submittedName>
</protein>
<dbReference type="RefSeq" id="WP_126440346.1">
    <property type="nucleotide sequence ID" value="NZ_AP018437.1"/>
</dbReference>
<name>A0A3E0ABK0_9CHLR</name>
<reference evidence="2 3" key="1">
    <citation type="submission" date="2018-08" db="EMBL/GenBank/DDBJ databases">
        <title>Genomic Encyclopedia of Type Strains, Phase IV (KMG-IV): sequencing the most valuable type-strain genomes for metagenomic binning, comparative biology and taxonomic classification.</title>
        <authorList>
            <person name="Goeker M."/>
        </authorList>
    </citation>
    <scope>NUCLEOTIDE SEQUENCE [LARGE SCALE GENOMIC DNA]</scope>
    <source>
        <strain evidence="2 3">DSM 23923</strain>
    </source>
</reference>
<keyword evidence="1" id="KW-1133">Transmembrane helix</keyword>
<keyword evidence="1" id="KW-0472">Membrane</keyword>
<accession>A0A3E0ABK0</accession>
<evidence type="ECO:0000256" key="1">
    <source>
        <dbReference type="SAM" id="Phobius"/>
    </source>
</evidence>
<keyword evidence="1" id="KW-0812">Transmembrane</keyword>
<organism evidence="2 3">
    <name type="scientific">Pelolinea submarina</name>
    <dbReference type="NCBI Taxonomy" id="913107"/>
    <lineage>
        <taxon>Bacteria</taxon>
        <taxon>Bacillati</taxon>
        <taxon>Chloroflexota</taxon>
        <taxon>Anaerolineae</taxon>
        <taxon>Anaerolineales</taxon>
        <taxon>Anaerolineaceae</taxon>
        <taxon>Pelolinea</taxon>
    </lineage>
</organism>
<feature type="transmembrane region" description="Helical" evidence="1">
    <location>
        <begin position="60"/>
        <end position="79"/>
    </location>
</feature>
<dbReference type="Proteomes" id="UP000256388">
    <property type="component" value="Unassembled WGS sequence"/>
</dbReference>
<evidence type="ECO:0000313" key="3">
    <source>
        <dbReference type="Proteomes" id="UP000256388"/>
    </source>
</evidence>
<dbReference type="EMBL" id="QUMS01000002">
    <property type="protein sequence ID" value="REG08540.1"/>
    <property type="molecule type" value="Genomic_DNA"/>
</dbReference>
<evidence type="ECO:0000313" key="2">
    <source>
        <dbReference type="EMBL" id="REG08540.1"/>
    </source>
</evidence>
<proteinExistence type="predicted"/>
<comment type="caution">
    <text evidence="2">The sequence shown here is derived from an EMBL/GenBank/DDBJ whole genome shotgun (WGS) entry which is preliminary data.</text>
</comment>
<keyword evidence="3" id="KW-1185">Reference proteome</keyword>
<sequence>MGRGKRTIRASEIGTFLYCQRAWWYQRQKVKPMNQDELEDGSEFHGEHWLRASSAGGLSTAAWILLLIALVILGIHFGLKAAG</sequence>
<gene>
    <name evidence="2" type="ORF">DFR64_1910</name>
</gene>